<dbReference type="PANTHER" id="PTHR48261:SF3">
    <property type="entry name" value="EXOSTOSIN GLYCOSYLTRANSFERASE 1"/>
    <property type="match status" value="1"/>
</dbReference>
<proteinExistence type="inferred from homology"/>
<dbReference type="PANTHER" id="PTHR48261">
    <property type="entry name" value="ACETYLGLUCOSAMINYLTRANSFERASE"/>
    <property type="match status" value="1"/>
</dbReference>
<dbReference type="AlphaFoldDB" id="H3A1S6"/>
<evidence type="ECO:0000313" key="5">
    <source>
        <dbReference type="Proteomes" id="UP000008672"/>
    </source>
</evidence>
<evidence type="ECO:0000313" key="4">
    <source>
        <dbReference type="Ensembl" id="ENSLACP00000003597.1"/>
    </source>
</evidence>
<accession>H3A1S6</accession>
<reference evidence="5" key="1">
    <citation type="submission" date="2011-08" db="EMBL/GenBank/DDBJ databases">
        <title>The draft genome of Latimeria chalumnae.</title>
        <authorList>
            <person name="Di Palma F."/>
            <person name="Alfoldi J."/>
            <person name="Johnson J."/>
            <person name="Berlin A."/>
            <person name="Gnerre S."/>
            <person name="Jaffe D."/>
            <person name="MacCallum I."/>
            <person name="Young S."/>
            <person name="Walker B.J."/>
            <person name="Lander E."/>
            <person name="Lindblad-Toh K."/>
        </authorList>
    </citation>
    <scope>NUCLEOTIDE SEQUENCE [LARGE SCALE GENOMIC DNA]</scope>
    <source>
        <strain evidence="5">Wild caught</strain>
    </source>
</reference>
<sequence>MQAKKRYLLVSLGACLLLLFYFGVLQIQRITLSPHSHHLRRDLEHLRHRWPQWVTPLSTYLGREDLSQEEDLQGQQQYISPSERREIKANVYKSQKCRMETCFDFSLCQRRGFKVYLYPKQKGEKVSESYQKVLTTIEESRYYTSDPSQACLFVLSIDTLDRDQLSFHYIHNVKNKIQSLELWNNGRNHLLFNLYSGTWPDYTEDLGFDIGQAMLAKASIGMENFRPNFDVSIPLFSKDHPQKGGERGYLTFNNVPPIRKYLLVFKGKRYLTGIGSETRNALYHIHNGEDIILLTTCKHGKDWEKHKDARCDKDNEEYNE</sequence>
<keyword evidence="5" id="KW-1185">Reference proteome</keyword>
<keyword evidence="2" id="KW-0808">Transferase</keyword>
<reference evidence="4" key="3">
    <citation type="submission" date="2025-09" db="UniProtKB">
        <authorList>
            <consortium name="Ensembl"/>
        </authorList>
    </citation>
    <scope>IDENTIFICATION</scope>
</reference>
<evidence type="ECO:0000256" key="1">
    <source>
        <dbReference type="ARBA" id="ARBA00010271"/>
    </source>
</evidence>
<dbReference type="Pfam" id="PF03016">
    <property type="entry name" value="Exostosin_GT47"/>
    <property type="match status" value="1"/>
</dbReference>
<keyword evidence="2" id="KW-0328">Glycosyltransferase</keyword>
<reference evidence="4" key="2">
    <citation type="submission" date="2025-08" db="UniProtKB">
        <authorList>
            <consortium name="Ensembl"/>
        </authorList>
    </citation>
    <scope>IDENTIFICATION</scope>
</reference>
<comment type="similarity">
    <text evidence="1">Belongs to the glycosyltransferase 47 family.</text>
</comment>
<dbReference type="STRING" id="7897.ENSLACP00000003597"/>
<dbReference type="OMA" id="GMENFRP"/>
<dbReference type="InterPro" id="IPR040911">
    <property type="entry name" value="Exostosin_GT47"/>
</dbReference>
<dbReference type="Ensembl" id="ENSLACT00000003629.1">
    <property type="protein sequence ID" value="ENSLACP00000003597.1"/>
    <property type="gene ID" value="ENSLACG00000003204.1"/>
</dbReference>
<name>H3A1S6_LATCH</name>
<dbReference type="GO" id="GO:0016757">
    <property type="term" value="F:glycosyltransferase activity"/>
    <property type="evidence" value="ECO:0007669"/>
    <property type="project" value="UniProtKB-KW"/>
</dbReference>
<dbReference type="EMBL" id="AFYH01203601">
    <property type="status" value="NOT_ANNOTATED_CDS"/>
    <property type="molecule type" value="Genomic_DNA"/>
</dbReference>
<dbReference type="InterPro" id="IPR004263">
    <property type="entry name" value="Exostosin"/>
</dbReference>
<dbReference type="GO" id="GO:0015012">
    <property type="term" value="P:heparan sulfate proteoglycan biosynthetic process"/>
    <property type="evidence" value="ECO:0007669"/>
    <property type="project" value="UniProtKB-ARBA"/>
</dbReference>
<dbReference type="HOGENOM" id="CLU_048184_0_0_1"/>
<protein>
    <recommendedName>
        <fullName evidence="3">Exostosin GT47 domain-containing protein</fullName>
    </recommendedName>
</protein>
<organism evidence="4 5">
    <name type="scientific">Latimeria chalumnae</name>
    <name type="common">Coelacanth</name>
    <dbReference type="NCBI Taxonomy" id="7897"/>
    <lineage>
        <taxon>Eukaryota</taxon>
        <taxon>Metazoa</taxon>
        <taxon>Chordata</taxon>
        <taxon>Craniata</taxon>
        <taxon>Vertebrata</taxon>
        <taxon>Euteleostomi</taxon>
        <taxon>Coelacanthiformes</taxon>
        <taxon>Coelacanthidae</taxon>
        <taxon>Latimeria</taxon>
    </lineage>
</organism>
<feature type="domain" description="Exostosin GT47" evidence="3">
    <location>
        <begin position="110"/>
        <end position="316"/>
    </location>
</feature>
<evidence type="ECO:0000259" key="3">
    <source>
        <dbReference type="Pfam" id="PF03016"/>
    </source>
</evidence>
<dbReference type="GeneTree" id="ENSGT00940000155321"/>
<dbReference type="InParanoid" id="H3A1S6"/>
<evidence type="ECO:0000256" key="2">
    <source>
        <dbReference type="ARBA" id="ARBA00022676"/>
    </source>
</evidence>
<dbReference type="Proteomes" id="UP000008672">
    <property type="component" value="Unassembled WGS sequence"/>
</dbReference>
<dbReference type="eggNOG" id="KOG1021">
    <property type="taxonomic scope" value="Eukaryota"/>
</dbReference>